<dbReference type="SUPFAM" id="SSF46785">
    <property type="entry name" value="Winged helix' DNA-binding domain"/>
    <property type="match status" value="1"/>
</dbReference>
<protein>
    <submittedName>
        <fullName evidence="6">IclR family transcriptional regulator</fullName>
    </submittedName>
</protein>
<gene>
    <name evidence="6" type="ORF">NZD89_23465</name>
</gene>
<evidence type="ECO:0000256" key="3">
    <source>
        <dbReference type="ARBA" id="ARBA00023163"/>
    </source>
</evidence>
<evidence type="ECO:0000256" key="2">
    <source>
        <dbReference type="ARBA" id="ARBA00023125"/>
    </source>
</evidence>
<sequence length="264" mass="30699">MEQAQVVLSSVRNAVRLLRQFSHASPELGIKELSDRLNLHKSAVFRLVRTLVEENVIQQNPKNKKYSLSVGAFEIGTVFYHEIDICTVAFPLLGLLAEKLGEVIQLAIYDMGDVVYLLKFPEDTDTLFFNGMGRRVACHCTAVGKLLLAFQDEPEIERYTSLPMKQYTQKTVTDPTRLKEELYRIRQQEYAESYEQYRPSRFALSVPIFSDLSERVIAAISITCPTEHYSLRKTDYLIEEMKKCSRLITRRLDTIRWKKRRFMD</sequence>
<dbReference type="PROSITE" id="PS51077">
    <property type="entry name" value="HTH_ICLR"/>
    <property type="match status" value="1"/>
</dbReference>
<dbReference type="InterPro" id="IPR005471">
    <property type="entry name" value="Tscrpt_reg_IclR_N"/>
</dbReference>
<dbReference type="InterPro" id="IPR036390">
    <property type="entry name" value="WH_DNA-bd_sf"/>
</dbReference>
<feature type="domain" description="IclR-ED" evidence="5">
    <location>
        <begin position="71"/>
        <end position="254"/>
    </location>
</feature>
<reference evidence="6" key="1">
    <citation type="submission" date="2022-08" db="EMBL/GenBank/DDBJ databases">
        <title>Alicyclobacillus fastidiosus DSM 17978, complete genome.</title>
        <authorList>
            <person name="Wang Q."/>
            <person name="Cai R."/>
            <person name="Wang Z."/>
        </authorList>
    </citation>
    <scope>NUCLEOTIDE SEQUENCE</scope>
    <source>
        <strain evidence="6">DSM 17978</strain>
    </source>
</reference>
<organism evidence="6 7">
    <name type="scientific">Alicyclobacillus fastidiosus</name>
    <dbReference type="NCBI Taxonomy" id="392011"/>
    <lineage>
        <taxon>Bacteria</taxon>
        <taxon>Bacillati</taxon>
        <taxon>Bacillota</taxon>
        <taxon>Bacilli</taxon>
        <taxon>Bacillales</taxon>
        <taxon>Alicyclobacillaceae</taxon>
        <taxon>Alicyclobacillus</taxon>
    </lineage>
</organism>
<dbReference type="SUPFAM" id="SSF55781">
    <property type="entry name" value="GAF domain-like"/>
    <property type="match status" value="1"/>
</dbReference>
<evidence type="ECO:0000313" key="7">
    <source>
        <dbReference type="Proteomes" id="UP001164761"/>
    </source>
</evidence>
<proteinExistence type="predicted"/>
<keyword evidence="2" id="KW-0238">DNA-binding</keyword>
<keyword evidence="1" id="KW-0805">Transcription regulation</keyword>
<evidence type="ECO:0000256" key="1">
    <source>
        <dbReference type="ARBA" id="ARBA00023015"/>
    </source>
</evidence>
<dbReference type="EMBL" id="CP104067">
    <property type="protein sequence ID" value="WAH41190.1"/>
    <property type="molecule type" value="Genomic_DNA"/>
</dbReference>
<dbReference type="InterPro" id="IPR050707">
    <property type="entry name" value="HTH_MetabolicPath_Reg"/>
</dbReference>
<dbReference type="Gene3D" id="1.10.10.10">
    <property type="entry name" value="Winged helix-like DNA-binding domain superfamily/Winged helix DNA-binding domain"/>
    <property type="match status" value="1"/>
</dbReference>
<dbReference type="Gene3D" id="3.30.450.40">
    <property type="match status" value="1"/>
</dbReference>
<dbReference type="InterPro" id="IPR014757">
    <property type="entry name" value="Tscrpt_reg_IclR_C"/>
</dbReference>
<evidence type="ECO:0000259" key="5">
    <source>
        <dbReference type="PROSITE" id="PS51078"/>
    </source>
</evidence>
<dbReference type="InterPro" id="IPR036388">
    <property type="entry name" value="WH-like_DNA-bd_sf"/>
</dbReference>
<dbReference type="InterPro" id="IPR029016">
    <property type="entry name" value="GAF-like_dom_sf"/>
</dbReference>
<keyword evidence="7" id="KW-1185">Reference proteome</keyword>
<dbReference type="PANTHER" id="PTHR30136">
    <property type="entry name" value="HELIX-TURN-HELIX TRANSCRIPTIONAL REGULATOR, ICLR FAMILY"/>
    <property type="match status" value="1"/>
</dbReference>
<evidence type="ECO:0000259" key="4">
    <source>
        <dbReference type="PROSITE" id="PS51077"/>
    </source>
</evidence>
<dbReference type="Pfam" id="PF09339">
    <property type="entry name" value="HTH_IclR"/>
    <property type="match status" value="1"/>
</dbReference>
<dbReference type="Proteomes" id="UP001164761">
    <property type="component" value="Chromosome"/>
</dbReference>
<dbReference type="PANTHER" id="PTHR30136:SF24">
    <property type="entry name" value="HTH-TYPE TRANSCRIPTIONAL REPRESSOR ALLR"/>
    <property type="match status" value="1"/>
</dbReference>
<evidence type="ECO:0000313" key="6">
    <source>
        <dbReference type="EMBL" id="WAH41190.1"/>
    </source>
</evidence>
<accession>A0ABY6ZE70</accession>
<dbReference type="SMART" id="SM00346">
    <property type="entry name" value="HTH_ICLR"/>
    <property type="match status" value="1"/>
</dbReference>
<dbReference type="Pfam" id="PF01614">
    <property type="entry name" value="IclR_C"/>
    <property type="match status" value="1"/>
</dbReference>
<feature type="domain" description="HTH iclR-type" evidence="4">
    <location>
        <begin position="8"/>
        <end position="70"/>
    </location>
</feature>
<name>A0ABY6ZE70_9BACL</name>
<dbReference type="PROSITE" id="PS51078">
    <property type="entry name" value="ICLR_ED"/>
    <property type="match status" value="1"/>
</dbReference>
<dbReference type="RefSeq" id="WP_268005101.1">
    <property type="nucleotide sequence ID" value="NZ_BSUT01000001.1"/>
</dbReference>
<keyword evidence="3" id="KW-0804">Transcription</keyword>